<name>A0ABC8URY4_9AQUA</name>
<organism evidence="1 2">
    <name type="scientific">Ilex paraguariensis</name>
    <name type="common">yerba mate</name>
    <dbReference type="NCBI Taxonomy" id="185542"/>
    <lineage>
        <taxon>Eukaryota</taxon>
        <taxon>Viridiplantae</taxon>
        <taxon>Streptophyta</taxon>
        <taxon>Embryophyta</taxon>
        <taxon>Tracheophyta</taxon>
        <taxon>Spermatophyta</taxon>
        <taxon>Magnoliopsida</taxon>
        <taxon>eudicotyledons</taxon>
        <taxon>Gunneridae</taxon>
        <taxon>Pentapetalae</taxon>
        <taxon>asterids</taxon>
        <taxon>campanulids</taxon>
        <taxon>Aquifoliales</taxon>
        <taxon>Aquifoliaceae</taxon>
        <taxon>Ilex</taxon>
    </lineage>
</organism>
<accession>A0ABC8URY4</accession>
<feature type="non-terminal residue" evidence="1">
    <location>
        <position position="89"/>
    </location>
</feature>
<keyword evidence="2" id="KW-1185">Reference proteome</keyword>
<dbReference type="EMBL" id="CAUOFW020008747">
    <property type="protein sequence ID" value="CAK9183774.1"/>
    <property type="molecule type" value="Genomic_DNA"/>
</dbReference>
<comment type="caution">
    <text evidence="1">The sequence shown here is derived from an EMBL/GenBank/DDBJ whole genome shotgun (WGS) entry which is preliminary data.</text>
</comment>
<dbReference type="AlphaFoldDB" id="A0ABC8URY4"/>
<gene>
    <name evidence="1" type="ORF">ILEXP_LOCUS54066</name>
</gene>
<dbReference type="Proteomes" id="UP001642360">
    <property type="component" value="Unassembled WGS sequence"/>
</dbReference>
<protein>
    <submittedName>
        <fullName evidence="1">Uncharacterized protein</fullName>
    </submittedName>
</protein>
<evidence type="ECO:0000313" key="1">
    <source>
        <dbReference type="EMBL" id="CAK9183774.1"/>
    </source>
</evidence>
<sequence length="89" mass="9293">MVEIEGSGVEKEARIPLATIAMGVQGMGKQAPGTTTRVVGEQALRAAPVDEAMGAMEESLGERLRKAGGVEGTQLVTAAIGMRRLLEKE</sequence>
<reference evidence="1 2" key="1">
    <citation type="submission" date="2024-02" db="EMBL/GenBank/DDBJ databases">
        <authorList>
            <person name="Vignale AGUSTIN F."/>
            <person name="Sosa J E."/>
            <person name="Modenutti C."/>
        </authorList>
    </citation>
    <scope>NUCLEOTIDE SEQUENCE [LARGE SCALE GENOMIC DNA]</scope>
</reference>
<evidence type="ECO:0000313" key="2">
    <source>
        <dbReference type="Proteomes" id="UP001642360"/>
    </source>
</evidence>
<proteinExistence type="predicted"/>